<sequence length="193" mass="20609">MKRFFSGLRKKTTKTAVRDDDRFGTGLWRHNRDRFIRAVDRYYTTAVALHEARDSGGSATSSAASARVEDTSDGKATAASAKDPIDVIVDGTHRLNALVDVVDDLTATLHARCPVTGQVVPGPTRQVVGDVPELLTKASSKVGEAVLAASMARSEGPTGRSIDSSAEATVRFITDAEELLGRAREILARVEAS</sequence>
<dbReference type="EMBL" id="FXZA01000008">
    <property type="protein sequence ID" value="SMX80564.1"/>
    <property type="molecule type" value="Genomic_DNA"/>
</dbReference>
<organism evidence="2 3">
    <name type="scientific">Brevibacterium linens</name>
    <dbReference type="NCBI Taxonomy" id="1703"/>
    <lineage>
        <taxon>Bacteria</taxon>
        <taxon>Bacillati</taxon>
        <taxon>Actinomycetota</taxon>
        <taxon>Actinomycetes</taxon>
        <taxon>Micrococcales</taxon>
        <taxon>Brevibacteriaceae</taxon>
        <taxon>Brevibacterium</taxon>
    </lineage>
</organism>
<feature type="compositionally biased region" description="Low complexity" evidence="1">
    <location>
        <begin position="55"/>
        <end position="66"/>
    </location>
</feature>
<accession>A0A2H1IZF8</accession>
<proteinExistence type="predicted"/>
<evidence type="ECO:0000313" key="2">
    <source>
        <dbReference type="EMBL" id="SMX80564.1"/>
    </source>
</evidence>
<reference evidence="2 3" key="1">
    <citation type="submission" date="2017-03" db="EMBL/GenBank/DDBJ databases">
        <authorList>
            <person name="Afonso C.L."/>
            <person name="Miller P.J."/>
            <person name="Scott M.A."/>
            <person name="Spackman E."/>
            <person name="Goraichik I."/>
            <person name="Dimitrov K.M."/>
            <person name="Suarez D.L."/>
            <person name="Swayne D.E."/>
        </authorList>
    </citation>
    <scope>NUCLEOTIDE SEQUENCE [LARGE SCALE GENOMIC DNA]</scope>
    <source>
        <strain evidence="2 3">Mu101</strain>
    </source>
</reference>
<dbReference type="AlphaFoldDB" id="A0A2H1IZF8"/>
<evidence type="ECO:0000313" key="3">
    <source>
        <dbReference type="Proteomes" id="UP000234498"/>
    </source>
</evidence>
<dbReference type="Proteomes" id="UP000234498">
    <property type="component" value="Unassembled WGS sequence"/>
</dbReference>
<dbReference type="RefSeq" id="WP_101594932.1">
    <property type="nucleotide sequence ID" value="NZ_FXZA01000008.1"/>
</dbReference>
<protein>
    <submittedName>
        <fullName evidence="2">Uncharacterized protein</fullName>
    </submittedName>
</protein>
<gene>
    <name evidence="2" type="ORF">BLIN101_01748</name>
</gene>
<dbReference type="OrthoDB" id="4808261at2"/>
<evidence type="ECO:0000256" key="1">
    <source>
        <dbReference type="SAM" id="MobiDB-lite"/>
    </source>
</evidence>
<feature type="region of interest" description="Disordered" evidence="1">
    <location>
        <begin position="54"/>
        <end position="79"/>
    </location>
</feature>
<name>A0A2H1IZF8_BRELN</name>